<dbReference type="FunCoup" id="M1YX08">
    <property type="interactions" value="502"/>
</dbReference>
<dbReference type="InterPro" id="IPR038135">
    <property type="entry name" value="Methylthiotransferase_N_sf"/>
</dbReference>
<dbReference type="GO" id="GO:0046872">
    <property type="term" value="F:metal ion binding"/>
    <property type="evidence" value="ECO:0007669"/>
    <property type="project" value="UniProtKB-KW"/>
</dbReference>
<dbReference type="FunFam" id="3.40.50.12160:FF:000003">
    <property type="entry name" value="CDK5 regulatory subunit-associated protein 1"/>
    <property type="match status" value="1"/>
</dbReference>
<keyword evidence="7 13" id="KW-0408">Iron</keyword>
<gene>
    <name evidence="13 17" type="primary">miaB</name>
    <name evidence="17" type="ORF">NITGR_250105</name>
</gene>
<comment type="catalytic activity">
    <reaction evidence="13">
        <text>N(6)-dimethylallyladenosine(37) in tRNA + (sulfur carrier)-SH + AH2 + 2 S-adenosyl-L-methionine = 2-methylsulfanyl-N(6)-dimethylallyladenosine(37) in tRNA + (sulfur carrier)-H + 5'-deoxyadenosine + L-methionine + A + S-adenosyl-L-homocysteine + 2 H(+)</text>
        <dbReference type="Rhea" id="RHEA:37067"/>
        <dbReference type="Rhea" id="RHEA-COMP:10375"/>
        <dbReference type="Rhea" id="RHEA-COMP:10376"/>
        <dbReference type="Rhea" id="RHEA-COMP:14737"/>
        <dbReference type="Rhea" id="RHEA-COMP:14739"/>
        <dbReference type="ChEBI" id="CHEBI:13193"/>
        <dbReference type="ChEBI" id="CHEBI:15378"/>
        <dbReference type="ChEBI" id="CHEBI:17319"/>
        <dbReference type="ChEBI" id="CHEBI:17499"/>
        <dbReference type="ChEBI" id="CHEBI:29917"/>
        <dbReference type="ChEBI" id="CHEBI:57844"/>
        <dbReference type="ChEBI" id="CHEBI:57856"/>
        <dbReference type="ChEBI" id="CHEBI:59789"/>
        <dbReference type="ChEBI" id="CHEBI:64428"/>
        <dbReference type="ChEBI" id="CHEBI:74415"/>
        <dbReference type="ChEBI" id="CHEBI:74417"/>
        <dbReference type="EC" id="2.8.4.3"/>
    </reaction>
</comment>
<feature type="domain" description="MTTase N-terminal" evidence="15">
    <location>
        <begin position="2"/>
        <end position="118"/>
    </location>
</feature>
<comment type="function">
    <text evidence="1 13">Catalyzes the methylthiolation of N6-(dimethylallyl)adenosine (i(6)A), leading to the formation of 2-methylthio-N6-(dimethylallyl)adenosine (ms(2)i(6)A) at position 37 in tRNAs that read codons beginning with uridine.</text>
</comment>
<sequence length="452" mass="51371">MKHVYLETFGCQMNVADTDRMELLLFHSGYTRTQHAEDADLILVNTCSIREKAEQKVYSLFGSFRPLKKQNPDLLFGLAGCLAQQEQEFLLKRMPFLDFIIGPDAVEDIPLAVDRVRREGRPLAWTEFDREKHYSIPVVAPVKPPGPSAFINIIKGCDKFCSFCVVPFTRGREKSREASEIYEEVRQLVDQGAREIILLGQNVNAYGKRGLEKPAAFHELLYGVAEIPGVERLRFTTSHPRDFTPETIRAFRDLDKLVNHLHLPVQSGNDRILDRMRRSHTVAEYMEQIDALKDAVPDIALSTDIIVGFPGETESEFEDTLRLMEKVGYSNSYMFAYSPRPNTPAALYEDSVPDEEKKRRLHATIELQSRLTDRLSQKFLDEEVEVLVESRTSRQNMTFKGRNPEYWMVIFSGGEDALQTGDLARVRVHSAQGHVLKGEYVSITAPATAVGL</sequence>
<keyword evidence="2 13" id="KW-0004">4Fe-4S</keyword>
<dbReference type="SMART" id="SM00729">
    <property type="entry name" value="Elp3"/>
    <property type="match status" value="1"/>
</dbReference>
<dbReference type="InterPro" id="IPR013848">
    <property type="entry name" value="Methylthiotransferase_N"/>
</dbReference>
<feature type="domain" description="TRAM" evidence="14">
    <location>
        <begin position="377"/>
        <end position="442"/>
    </location>
</feature>
<dbReference type="Gene3D" id="3.80.30.20">
    <property type="entry name" value="tm_1862 like domain"/>
    <property type="match status" value="1"/>
</dbReference>
<dbReference type="Pfam" id="PF01938">
    <property type="entry name" value="TRAM"/>
    <property type="match status" value="1"/>
</dbReference>
<dbReference type="SFLD" id="SFLDS00029">
    <property type="entry name" value="Radical_SAM"/>
    <property type="match status" value="1"/>
</dbReference>
<keyword evidence="6 13" id="KW-0479">Metal-binding</keyword>
<feature type="binding site" evidence="13">
    <location>
        <position position="164"/>
    </location>
    <ligand>
        <name>[4Fe-4S] cluster</name>
        <dbReference type="ChEBI" id="CHEBI:49883"/>
        <label>2</label>
        <note>4Fe-4S-S-AdoMet</note>
    </ligand>
</feature>
<dbReference type="SFLD" id="SFLDG01082">
    <property type="entry name" value="B12-binding_domain_containing"/>
    <property type="match status" value="1"/>
</dbReference>
<dbReference type="HOGENOM" id="CLU_018697_2_0_0"/>
<comment type="subcellular location">
    <subcellularLocation>
        <location evidence="13">Cytoplasm</location>
    </subcellularLocation>
</comment>
<dbReference type="GO" id="GO:0035597">
    <property type="term" value="F:tRNA-2-methylthio-N(6)-dimethylallyladenosine(37) synthase activity"/>
    <property type="evidence" value="ECO:0007669"/>
    <property type="project" value="UniProtKB-EC"/>
</dbReference>
<dbReference type="NCBIfam" id="TIGR00089">
    <property type="entry name" value="MiaB/RimO family radical SAM methylthiotransferase"/>
    <property type="match status" value="1"/>
</dbReference>
<dbReference type="HAMAP" id="MF_01864">
    <property type="entry name" value="tRNA_metthiotr_MiaB"/>
    <property type="match status" value="1"/>
</dbReference>
<dbReference type="PROSITE" id="PS50926">
    <property type="entry name" value="TRAM"/>
    <property type="match status" value="1"/>
</dbReference>
<evidence type="ECO:0000256" key="10">
    <source>
        <dbReference type="ARBA" id="ARBA00068570"/>
    </source>
</evidence>
<dbReference type="InterPro" id="IPR058240">
    <property type="entry name" value="rSAM_sf"/>
</dbReference>
<organism evidence="17 18">
    <name type="scientific">Nitrospina gracilis (strain 3/211)</name>
    <dbReference type="NCBI Taxonomy" id="1266370"/>
    <lineage>
        <taxon>Bacteria</taxon>
        <taxon>Pseudomonadati</taxon>
        <taxon>Nitrospinota/Tectimicrobiota group</taxon>
        <taxon>Nitrospinota</taxon>
        <taxon>Nitrospinia</taxon>
        <taxon>Nitrospinales</taxon>
        <taxon>Nitrospinaceae</taxon>
        <taxon>Nitrospina</taxon>
    </lineage>
</organism>
<protein>
    <recommendedName>
        <fullName evidence="10 13">tRNA-2-methylthio-N(6)-dimethylallyladenosine synthase</fullName>
        <ecNumber evidence="9 13">2.8.4.3</ecNumber>
    </recommendedName>
    <alternativeName>
        <fullName evidence="12 13">(Dimethylallyl)adenosine tRNA methylthiotransferase MiaB</fullName>
    </alternativeName>
    <alternativeName>
        <fullName evidence="11 13">tRNA-i(6)A37 methylthiotransferase</fullName>
    </alternativeName>
</protein>
<dbReference type="CDD" id="cd01335">
    <property type="entry name" value="Radical_SAM"/>
    <property type="match status" value="1"/>
</dbReference>
<accession>M1YX08</accession>
<keyword evidence="5 13" id="KW-0949">S-adenosyl-L-methionine</keyword>
<evidence type="ECO:0000256" key="3">
    <source>
        <dbReference type="ARBA" id="ARBA00022490"/>
    </source>
</evidence>
<keyword evidence="13" id="KW-0819">tRNA processing</keyword>
<dbReference type="Proteomes" id="UP000011704">
    <property type="component" value="Unassembled WGS sequence"/>
</dbReference>
<evidence type="ECO:0000256" key="8">
    <source>
        <dbReference type="ARBA" id="ARBA00023014"/>
    </source>
</evidence>
<dbReference type="Pfam" id="PF00919">
    <property type="entry name" value="UPF0004"/>
    <property type="match status" value="1"/>
</dbReference>
<comment type="cofactor">
    <cofactor evidence="13">
        <name>[4Fe-4S] cluster</name>
        <dbReference type="ChEBI" id="CHEBI:49883"/>
    </cofactor>
    <text evidence="13">Binds 2 [4Fe-4S] clusters. One cluster is coordinated with 3 cysteines and an exchangeable S-adenosyl-L-methionine.</text>
</comment>
<dbReference type="InterPro" id="IPR007197">
    <property type="entry name" value="rSAM"/>
</dbReference>
<evidence type="ECO:0000256" key="7">
    <source>
        <dbReference type="ARBA" id="ARBA00023004"/>
    </source>
</evidence>
<proteinExistence type="inferred from homology"/>
<feature type="binding site" evidence="13">
    <location>
        <position position="157"/>
    </location>
    <ligand>
        <name>[4Fe-4S] cluster</name>
        <dbReference type="ChEBI" id="CHEBI:49883"/>
        <label>2</label>
        <note>4Fe-4S-S-AdoMet</note>
    </ligand>
</feature>
<dbReference type="STRING" id="1266370.NITGR_250105"/>
<dbReference type="GO" id="GO:0005829">
    <property type="term" value="C:cytosol"/>
    <property type="evidence" value="ECO:0007669"/>
    <property type="project" value="TreeGrafter"/>
</dbReference>
<comment type="subunit">
    <text evidence="13">Monomer.</text>
</comment>
<evidence type="ECO:0000256" key="6">
    <source>
        <dbReference type="ARBA" id="ARBA00022723"/>
    </source>
</evidence>
<dbReference type="PROSITE" id="PS01278">
    <property type="entry name" value="MTTASE_RADICAL"/>
    <property type="match status" value="1"/>
</dbReference>
<dbReference type="FunFam" id="3.80.30.20:FF:000001">
    <property type="entry name" value="tRNA-2-methylthio-N(6)-dimethylallyladenosine synthase 2"/>
    <property type="match status" value="1"/>
</dbReference>
<feature type="binding site" evidence="13">
    <location>
        <position position="81"/>
    </location>
    <ligand>
        <name>[4Fe-4S] cluster</name>
        <dbReference type="ChEBI" id="CHEBI:49883"/>
        <label>1</label>
    </ligand>
</feature>
<evidence type="ECO:0000256" key="12">
    <source>
        <dbReference type="ARBA" id="ARBA00081141"/>
    </source>
</evidence>
<name>M1YX08_NITG3</name>
<dbReference type="SUPFAM" id="SSF102114">
    <property type="entry name" value="Radical SAM enzymes"/>
    <property type="match status" value="1"/>
</dbReference>
<dbReference type="PROSITE" id="PS51449">
    <property type="entry name" value="MTTASE_N"/>
    <property type="match status" value="1"/>
</dbReference>
<dbReference type="OrthoDB" id="9805215at2"/>
<dbReference type="InterPro" id="IPR006638">
    <property type="entry name" value="Elp3/MiaA/NifB-like_rSAM"/>
</dbReference>
<comment type="similarity">
    <text evidence="13">Belongs to the methylthiotransferase family. MiaB subfamily.</text>
</comment>
<feature type="domain" description="Radical SAM core" evidence="16">
    <location>
        <begin position="143"/>
        <end position="374"/>
    </location>
</feature>
<keyword evidence="18" id="KW-1185">Reference proteome</keyword>
<evidence type="ECO:0000313" key="18">
    <source>
        <dbReference type="Proteomes" id="UP000011704"/>
    </source>
</evidence>
<dbReference type="InterPro" id="IPR020612">
    <property type="entry name" value="Methylthiotransferase_CS"/>
</dbReference>
<evidence type="ECO:0000259" key="15">
    <source>
        <dbReference type="PROSITE" id="PS51449"/>
    </source>
</evidence>
<dbReference type="InterPro" id="IPR005839">
    <property type="entry name" value="Methylthiotransferase"/>
</dbReference>
<evidence type="ECO:0000259" key="14">
    <source>
        <dbReference type="PROSITE" id="PS50926"/>
    </source>
</evidence>
<dbReference type="Gene3D" id="3.40.50.12160">
    <property type="entry name" value="Methylthiotransferase, N-terminal domain"/>
    <property type="match status" value="1"/>
</dbReference>
<evidence type="ECO:0000256" key="2">
    <source>
        <dbReference type="ARBA" id="ARBA00022485"/>
    </source>
</evidence>
<evidence type="ECO:0000256" key="1">
    <source>
        <dbReference type="ARBA" id="ARBA00003234"/>
    </source>
</evidence>
<dbReference type="RefSeq" id="WP_005007467.1">
    <property type="nucleotide sequence ID" value="NZ_HG422173.1"/>
</dbReference>
<dbReference type="PANTHER" id="PTHR43020:SF2">
    <property type="entry name" value="MITOCHONDRIAL TRNA METHYLTHIOTRANSFERASE CDK5RAP1"/>
    <property type="match status" value="1"/>
</dbReference>
<reference evidence="17 18" key="1">
    <citation type="journal article" date="2013" name="Front. Microbiol.">
        <title>The genome of Nitrospina gracilis illuminates the metabolism and evolution of the major marine nitrite oxidizer.</title>
        <authorList>
            <person name="Luecker S."/>
            <person name="Nowka B."/>
            <person name="Rattei T."/>
            <person name="Spieck E."/>
            <person name="and Daims H."/>
        </authorList>
    </citation>
    <scope>NUCLEOTIDE SEQUENCE [LARGE SCALE GENOMIC DNA]</scope>
    <source>
        <strain evidence="17 18">3/211</strain>
    </source>
</reference>
<evidence type="ECO:0000313" key="17">
    <source>
        <dbReference type="EMBL" id="CCQ90192.1"/>
    </source>
</evidence>
<feature type="binding site" evidence="13">
    <location>
        <position position="11"/>
    </location>
    <ligand>
        <name>[4Fe-4S] cluster</name>
        <dbReference type="ChEBI" id="CHEBI:49883"/>
        <label>1</label>
    </ligand>
</feature>
<dbReference type="PANTHER" id="PTHR43020">
    <property type="entry name" value="CDK5 REGULATORY SUBUNIT-ASSOCIATED PROTEIN 1"/>
    <property type="match status" value="1"/>
</dbReference>
<dbReference type="PROSITE" id="PS51918">
    <property type="entry name" value="RADICAL_SAM"/>
    <property type="match status" value="1"/>
</dbReference>
<dbReference type="GO" id="GO:0051539">
    <property type="term" value="F:4 iron, 4 sulfur cluster binding"/>
    <property type="evidence" value="ECO:0007669"/>
    <property type="project" value="UniProtKB-UniRule"/>
</dbReference>
<dbReference type="InParanoid" id="M1YX08"/>
<evidence type="ECO:0000256" key="4">
    <source>
        <dbReference type="ARBA" id="ARBA00022679"/>
    </source>
</evidence>
<feature type="binding site" evidence="13">
    <location>
        <position position="47"/>
    </location>
    <ligand>
        <name>[4Fe-4S] cluster</name>
        <dbReference type="ChEBI" id="CHEBI:49883"/>
        <label>1</label>
    </ligand>
</feature>
<dbReference type="NCBIfam" id="TIGR01574">
    <property type="entry name" value="miaB-methiolase"/>
    <property type="match status" value="1"/>
</dbReference>
<dbReference type="InterPro" id="IPR002792">
    <property type="entry name" value="TRAM_dom"/>
</dbReference>
<keyword evidence="3 13" id="KW-0963">Cytoplasm</keyword>
<feature type="binding site" evidence="13">
    <location>
        <position position="161"/>
    </location>
    <ligand>
        <name>[4Fe-4S] cluster</name>
        <dbReference type="ChEBI" id="CHEBI:49883"/>
        <label>2</label>
        <note>4Fe-4S-S-AdoMet</note>
    </ligand>
</feature>
<dbReference type="SFLD" id="SFLDG01061">
    <property type="entry name" value="methylthiotransferase"/>
    <property type="match status" value="1"/>
</dbReference>
<dbReference type="InterPro" id="IPR023404">
    <property type="entry name" value="rSAM_horseshoe"/>
</dbReference>
<dbReference type="Pfam" id="PF04055">
    <property type="entry name" value="Radical_SAM"/>
    <property type="match status" value="1"/>
</dbReference>
<dbReference type="InterPro" id="IPR006463">
    <property type="entry name" value="MiaB_methiolase"/>
</dbReference>
<evidence type="ECO:0000256" key="11">
    <source>
        <dbReference type="ARBA" id="ARBA00080698"/>
    </source>
</evidence>
<keyword evidence="8 13" id="KW-0411">Iron-sulfur</keyword>
<dbReference type="EC" id="2.8.4.3" evidence="9 13"/>
<dbReference type="AlphaFoldDB" id="M1YX08"/>
<dbReference type="SFLD" id="SFLDF00273">
    <property type="entry name" value="(dimethylallyl)adenosine_tRNA"/>
    <property type="match status" value="1"/>
</dbReference>
<evidence type="ECO:0000256" key="9">
    <source>
        <dbReference type="ARBA" id="ARBA00033765"/>
    </source>
</evidence>
<comment type="caution">
    <text evidence="17">The sequence shown here is derived from an EMBL/GenBank/DDBJ whole genome shotgun (WGS) entry which is preliminary data.</text>
</comment>
<evidence type="ECO:0000256" key="5">
    <source>
        <dbReference type="ARBA" id="ARBA00022691"/>
    </source>
</evidence>
<dbReference type="EMBL" id="CAQJ01000028">
    <property type="protein sequence ID" value="CCQ90192.1"/>
    <property type="molecule type" value="Genomic_DNA"/>
</dbReference>
<evidence type="ECO:0000259" key="16">
    <source>
        <dbReference type="PROSITE" id="PS51918"/>
    </source>
</evidence>
<evidence type="ECO:0000256" key="13">
    <source>
        <dbReference type="HAMAP-Rule" id="MF_01864"/>
    </source>
</evidence>
<keyword evidence="4 13" id="KW-0808">Transferase</keyword>